<sequence length="95" mass="10366">MTPAQRRQHYDAWRVSGMSRTAYARQHGINNKTFWHLCRAFSADDARGPAPADNRPAILPVTLSVSDTATLKLQCACVTASPAGIAAIIRELNLC</sequence>
<dbReference type="Proteomes" id="UP000236598">
    <property type="component" value="Unassembled WGS sequence"/>
</dbReference>
<name>A0A2K3TKD7_ECOLX</name>
<organism evidence="1 3">
    <name type="scientific">Escherichia coli</name>
    <dbReference type="NCBI Taxonomy" id="562"/>
    <lineage>
        <taxon>Bacteria</taxon>
        <taxon>Pseudomonadati</taxon>
        <taxon>Pseudomonadota</taxon>
        <taxon>Gammaproteobacteria</taxon>
        <taxon>Enterobacterales</taxon>
        <taxon>Enterobacteriaceae</taxon>
        <taxon>Escherichia</taxon>
    </lineage>
</organism>
<comment type="caution">
    <text evidence="1">The sequence shown here is derived from an EMBL/GenBank/DDBJ whole genome shotgun (WGS) entry which is preliminary data.</text>
</comment>
<evidence type="ECO:0000313" key="3">
    <source>
        <dbReference type="Proteomes" id="UP000236598"/>
    </source>
</evidence>
<dbReference type="RefSeq" id="WP_000186597.1">
    <property type="nucleotide sequence ID" value="NZ_BAAGBA010000035.1"/>
</dbReference>
<dbReference type="EMBL" id="QEMT01000065">
    <property type="protein sequence ID" value="PWH56206.1"/>
    <property type="molecule type" value="Genomic_DNA"/>
</dbReference>
<evidence type="ECO:0000313" key="1">
    <source>
        <dbReference type="EMBL" id="PNY64758.1"/>
    </source>
</evidence>
<evidence type="ECO:0000313" key="4">
    <source>
        <dbReference type="Proteomes" id="UP000245761"/>
    </source>
</evidence>
<reference evidence="2 4" key="2">
    <citation type="submission" date="2018-04" db="EMBL/GenBank/DDBJ databases">
        <title>Draft Genomic Sequencing Of Potential Extraintestinal Pathogenic Escherichia coli B8S56 Isolated from Retail Chicken Skin.</title>
        <authorList>
            <person name="Xu A."/>
            <person name="Tilman S."/>
            <person name="Wisser-Parker K."/>
            <person name="Scullen O.J."/>
            <person name="Sommers C."/>
        </authorList>
    </citation>
    <scope>NUCLEOTIDE SEQUENCE [LARGE SCALE GENOMIC DNA]</scope>
    <source>
        <strain evidence="2 4">B8S56</strain>
    </source>
</reference>
<protein>
    <recommendedName>
        <fullName evidence="5">IS66 family insertion sequence element accessory protein TnpB</fullName>
    </recommendedName>
</protein>
<dbReference type="NCBIfam" id="NF047593">
    <property type="entry name" value="IS66_ISAeme5_TnpA"/>
    <property type="match status" value="1"/>
</dbReference>
<dbReference type="Proteomes" id="UP000245761">
    <property type="component" value="Unassembled WGS sequence"/>
</dbReference>
<reference evidence="1 3" key="1">
    <citation type="submission" date="2018-01" db="EMBL/GenBank/DDBJ databases">
        <title>Draft Genomic Sequencing Of Potential Extraintestinal Pathogenic Escherichia coli B8S18 Isolated From Retail Chicken Skin.</title>
        <authorList>
            <person name="Xu A."/>
            <person name="Tilman S."/>
            <person name="Wisser-Parker K."/>
            <person name="Sheen S."/>
            <person name="Sommers C."/>
        </authorList>
    </citation>
    <scope>NUCLEOTIDE SEQUENCE [LARGE SCALE GENOMIC DNA]</scope>
    <source>
        <strain evidence="1 3">B8S18Com</strain>
    </source>
</reference>
<dbReference type="AlphaFoldDB" id="A0A2K3TKD7"/>
<evidence type="ECO:0000313" key="2">
    <source>
        <dbReference type="EMBL" id="PWH56206.1"/>
    </source>
</evidence>
<accession>A0A2K3TKD7</accession>
<evidence type="ECO:0008006" key="5">
    <source>
        <dbReference type="Google" id="ProtNLM"/>
    </source>
</evidence>
<gene>
    <name evidence="1" type="ORF">C2M16_27405</name>
    <name evidence="2" type="ORF">DD762_24130</name>
</gene>
<dbReference type="EMBL" id="PPHQ01000058">
    <property type="protein sequence ID" value="PNY64758.1"/>
    <property type="molecule type" value="Genomic_DNA"/>
</dbReference>
<proteinExistence type="predicted"/>